<dbReference type="EMBL" id="AZGF01000001">
    <property type="protein sequence ID" value="KRM13581.1"/>
    <property type="molecule type" value="Genomic_DNA"/>
</dbReference>
<dbReference type="Proteomes" id="UP000051820">
    <property type="component" value="Unassembled WGS sequence"/>
</dbReference>
<name>A0A0R1W7L1_9LACO</name>
<feature type="domain" description="Prenylated flavin chaperone LpdD-like" evidence="1">
    <location>
        <begin position="11"/>
        <end position="119"/>
    </location>
</feature>
<proteinExistence type="predicted"/>
<dbReference type="AlphaFoldDB" id="A0A0R1W7L1"/>
<dbReference type="STRING" id="1423807.FD16_GL000150"/>
<keyword evidence="3" id="KW-1185">Reference proteome</keyword>
<organism evidence="2 3">
    <name type="scientific">Paucilactobacillus suebicus DSM 5007 = KCTC 3549</name>
    <dbReference type="NCBI Taxonomy" id="1423807"/>
    <lineage>
        <taxon>Bacteria</taxon>
        <taxon>Bacillati</taxon>
        <taxon>Bacillota</taxon>
        <taxon>Bacilli</taxon>
        <taxon>Lactobacillales</taxon>
        <taxon>Lactobacillaceae</taxon>
        <taxon>Paucilactobacillus</taxon>
    </lineage>
</organism>
<comment type="caution">
    <text evidence="2">The sequence shown here is derived from an EMBL/GenBank/DDBJ whole genome shotgun (WGS) entry which is preliminary data.</text>
</comment>
<dbReference type="Pfam" id="PF21758">
    <property type="entry name" value="PAC_bac"/>
    <property type="match status" value="1"/>
</dbReference>
<dbReference type="eggNOG" id="ENOG5033YIJ">
    <property type="taxonomic scope" value="Bacteria"/>
</dbReference>
<evidence type="ECO:0000313" key="3">
    <source>
        <dbReference type="Proteomes" id="UP000051820"/>
    </source>
</evidence>
<accession>A0A0R1W7L1</accession>
<dbReference type="InterPro" id="IPR048844">
    <property type="entry name" value="LpdD_chaperone-like"/>
</dbReference>
<dbReference type="PATRIC" id="fig|1423807.3.peg.151"/>
<evidence type="ECO:0000259" key="1">
    <source>
        <dbReference type="Pfam" id="PF21758"/>
    </source>
</evidence>
<evidence type="ECO:0000313" key="2">
    <source>
        <dbReference type="EMBL" id="KRM13581.1"/>
    </source>
</evidence>
<dbReference type="RefSeq" id="WP_010622904.1">
    <property type="nucleotide sequence ID" value="NZ_AZGF01000001.1"/>
</dbReference>
<reference evidence="2 3" key="1">
    <citation type="journal article" date="2015" name="Genome Announc.">
        <title>Expanding the biotechnology potential of lactobacilli through comparative genomics of 213 strains and associated genera.</title>
        <authorList>
            <person name="Sun Z."/>
            <person name="Harris H.M."/>
            <person name="McCann A."/>
            <person name="Guo C."/>
            <person name="Argimon S."/>
            <person name="Zhang W."/>
            <person name="Yang X."/>
            <person name="Jeffery I.B."/>
            <person name="Cooney J.C."/>
            <person name="Kagawa T.F."/>
            <person name="Liu W."/>
            <person name="Song Y."/>
            <person name="Salvetti E."/>
            <person name="Wrobel A."/>
            <person name="Rasinkangas P."/>
            <person name="Parkhill J."/>
            <person name="Rea M.C."/>
            <person name="O'Sullivan O."/>
            <person name="Ritari J."/>
            <person name="Douillard F.P."/>
            <person name="Paul Ross R."/>
            <person name="Yang R."/>
            <person name="Briner A.E."/>
            <person name="Felis G.E."/>
            <person name="de Vos W.M."/>
            <person name="Barrangou R."/>
            <person name="Klaenhammer T.R."/>
            <person name="Caufield P.W."/>
            <person name="Cui Y."/>
            <person name="Zhang H."/>
            <person name="O'Toole P.W."/>
        </authorList>
    </citation>
    <scope>NUCLEOTIDE SEQUENCE [LARGE SCALE GENOMIC DNA]</scope>
    <source>
        <strain evidence="2 3">DSM 5007</strain>
    </source>
</reference>
<dbReference type="OrthoDB" id="2243237at2"/>
<gene>
    <name evidence="2" type="ORF">FD16_GL000150</name>
</gene>
<sequence>MESTTNFNVTQSGYTIDAHLTVIGNDLLIEVTGGDHPHIGTVTMVTDEDNIQTIRYPSHDGRYHKDDFISTRIAKKISGHIAGTATITAGVHVNQISKQQIAAAAPMSDSLADQIIDWLAQHPISVSAPEYYKNNQQPR</sequence>
<protein>
    <recommendedName>
        <fullName evidence="1">Prenylated flavin chaperone LpdD-like domain-containing protein</fullName>
    </recommendedName>
</protein>